<dbReference type="Proteomes" id="UP001494588">
    <property type="component" value="Unassembled WGS sequence"/>
</dbReference>
<dbReference type="Gene3D" id="1.10.443.10">
    <property type="entry name" value="Intergrase catalytic core"/>
    <property type="match status" value="1"/>
</dbReference>
<evidence type="ECO:0000313" key="6">
    <source>
        <dbReference type="Proteomes" id="UP001494588"/>
    </source>
</evidence>
<proteinExistence type="predicted"/>
<accession>A0ABU9QSV8</accession>
<protein>
    <submittedName>
        <fullName evidence="5">Tyrosine-type recombinase/integrase</fullName>
    </submittedName>
</protein>
<gene>
    <name evidence="5" type="ORF">V4C55_44090</name>
</gene>
<keyword evidence="2" id="KW-0229">DNA integration</keyword>
<dbReference type="InterPro" id="IPR011010">
    <property type="entry name" value="DNA_brk_join_enz"/>
</dbReference>
<dbReference type="PANTHER" id="PTHR30349:SF81">
    <property type="entry name" value="TYROSINE RECOMBINASE XERC"/>
    <property type="match status" value="1"/>
</dbReference>
<keyword evidence="1" id="KW-0159">Chromosome partition</keyword>
<keyword evidence="3" id="KW-0233">DNA recombination</keyword>
<evidence type="ECO:0000256" key="1">
    <source>
        <dbReference type="ARBA" id="ARBA00022829"/>
    </source>
</evidence>
<dbReference type="Pfam" id="PF00589">
    <property type="entry name" value="Phage_integrase"/>
    <property type="match status" value="1"/>
</dbReference>
<dbReference type="PROSITE" id="PS51898">
    <property type="entry name" value="TYR_RECOMBINASE"/>
    <property type="match status" value="1"/>
</dbReference>
<evidence type="ECO:0000256" key="2">
    <source>
        <dbReference type="ARBA" id="ARBA00022908"/>
    </source>
</evidence>
<sequence length="262" mass="29635">NGIATRNARLAAIHTFARFLATEGPEHLAAAQAILGIPFKRGARSAPIEYLEQHEVEALLNAVDRTTVPGRRDYALFSLMFNTGARVQEVLDLRLCDLRLQRPCQVRLQGKGNKVRVCPIWPQTARLLQRLVEERPYPLDATTALFVNNRGDKLTRFGVYYLLRRHLATAGANVPTLREKRIHPHSLRHTTALSLLKSGVDFPTISQWLGHASLDTTMRYAKSDIDMKRQALLQVFPDILTKVSSDRGTFGRLPIIDWLKRL</sequence>
<dbReference type="EMBL" id="JAZHGC010000127">
    <property type="protein sequence ID" value="MEM5292590.1"/>
    <property type="molecule type" value="Genomic_DNA"/>
</dbReference>
<evidence type="ECO:0000259" key="4">
    <source>
        <dbReference type="PROSITE" id="PS51898"/>
    </source>
</evidence>
<evidence type="ECO:0000256" key="3">
    <source>
        <dbReference type="ARBA" id="ARBA00023172"/>
    </source>
</evidence>
<organism evidence="5 6">
    <name type="scientific">Paraburkholderia sabiae</name>
    <dbReference type="NCBI Taxonomy" id="273251"/>
    <lineage>
        <taxon>Bacteria</taxon>
        <taxon>Pseudomonadati</taxon>
        <taxon>Pseudomonadota</taxon>
        <taxon>Betaproteobacteria</taxon>
        <taxon>Burkholderiales</taxon>
        <taxon>Burkholderiaceae</taxon>
        <taxon>Paraburkholderia</taxon>
    </lineage>
</organism>
<reference evidence="5 6" key="1">
    <citation type="submission" date="2024-01" db="EMBL/GenBank/DDBJ databases">
        <title>The diversity of rhizobia nodulating Mimosa spp. in eleven states of Brazil covering several biomes is determined by host plant, location, and edaphic factors.</title>
        <authorList>
            <person name="Rouws L."/>
            <person name="Barauna A."/>
            <person name="Beukes C."/>
            <person name="De Faria S.M."/>
            <person name="Gross E."/>
            <person name="Dos Reis Junior F.B."/>
            <person name="Simon M."/>
            <person name="Maluk M."/>
            <person name="Odee D.W."/>
            <person name="Kenicer G."/>
            <person name="Young J.P.W."/>
            <person name="Reis V.M."/>
            <person name="Zilli J."/>
            <person name="James E.K."/>
        </authorList>
    </citation>
    <scope>NUCLEOTIDE SEQUENCE [LARGE SCALE GENOMIC DNA]</scope>
    <source>
        <strain evidence="5 6">JPY77</strain>
    </source>
</reference>
<comment type="caution">
    <text evidence="5">The sequence shown here is derived from an EMBL/GenBank/DDBJ whole genome shotgun (WGS) entry which is preliminary data.</text>
</comment>
<evidence type="ECO:0000313" key="5">
    <source>
        <dbReference type="EMBL" id="MEM5292590.1"/>
    </source>
</evidence>
<feature type="domain" description="Tyr recombinase" evidence="4">
    <location>
        <begin position="46"/>
        <end position="233"/>
    </location>
</feature>
<name>A0ABU9QSV8_9BURK</name>
<dbReference type="RefSeq" id="WP_342965511.1">
    <property type="nucleotide sequence ID" value="NZ_JAZHGC010000127.1"/>
</dbReference>
<dbReference type="InterPro" id="IPR050090">
    <property type="entry name" value="Tyrosine_recombinase_XerCD"/>
</dbReference>
<feature type="non-terminal residue" evidence="5">
    <location>
        <position position="1"/>
    </location>
</feature>
<dbReference type="InterPro" id="IPR002104">
    <property type="entry name" value="Integrase_catalytic"/>
</dbReference>
<dbReference type="InterPro" id="IPR013762">
    <property type="entry name" value="Integrase-like_cat_sf"/>
</dbReference>
<dbReference type="PANTHER" id="PTHR30349">
    <property type="entry name" value="PHAGE INTEGRASE-RELATED"/>
    <property type="match status" value="1"/>
</dbReference>
<dbReference type="SUPFAM" id="SSF56349">
    <property type="entry name" value="DNA breaking-rejoining enzymes"/>
    <property type="match status" value="1"/>
</dbReference>
<keyword evidence="6" id="KW-1185">Reference proteome</keyword>